<dbReference type="EMBL" id="JARK01001357">
    <property type="protein sequence ID" value="EYC20803.1"/>
    <property type="molecule type" value="Genomic_DNA"/>
</dbReference>
<protein>
    <submittedName>
        <fullName evidence="1">Uncharacterized protein</fullName>
    </submittedName>
</protein>
<dbReference type="AlphaFoldDB" id="A0A016V232"/>
<comment type="caution">
    <text evidence="1">The sequence shown here is derived from an EMBL/GenBank/DDBJ whole genome shotgun (WGS) entry which is preliminary data.</text>
</comment>
<evidence type="ECO:0000313" key="2">
    <source>
        <dbReference type="Proteomes" id="UP000024635"/>
    </source>
</evidence>
<reference evidence="2" key="1">
    <citation type="journal article" date="2015" name="Nat. Genet.">
        <title>The genome and transcriptome of the zoonotic hookworm Ancylostoma ceylanicum identify infection-specific gene families.</title>
        <authorList>
            <person name="Schwarz E.M."/>
            <person name="Hu Y."/>
            <person name="Antoshechkin I."/>
            <person name="Miller M.M."/>
            <person name="Sternberg P.W."/>
            <person name="Aroian R.V."/>
        </authorList>
    </citation>
    <scope>NUCLEOTIDE SEQUENCE</scope>
    <source>
        <strain evidence="2">HY135</strain>
    </source>
</reference>
<keyword evidence="2" id="KW-1185">Reference proteome</keyword>
<sequence length="82" mass="9423">MCWCLYRQWVNLCGVTRLPGVISLMHAAPALISGYRLPLVRLVIIRSLQVFHFAHKPYTETEHKDKFPPALISKGEKTRYGV</sequence>
<name>A0A016V232_9BILA</name>
<proteinExistence type="predicted"/>
<evidence type="ECO:0000313" key="1">
    <source>
        <dbReference type="EMBL" id="EYC20803.1"/>
    </source>
</evidence>
<organism evidence="1 2">
    <name type="scientific">Ancylostoma ceylanicum</name>
    <dbReference type="NCBI Taxonomy" id="53326"/>
    <lineage>
        <taxon>Eukaryota</taxon>
        <taxon>Metazoa</taxon>
        <taxon>Ecdysozoa</taxon>
        <taxon>Nematoda</taxon>
        <taxon>Chromadorea</taxon>
        <taxon>Rhabditida</taxon>
        <taxon>Rhabditina</taxon>
        <taxon>Rhabditomorpha</taxon>
        <taxon>Strongyloidea</taxon>
        <taxon>Ancylostomatidae</taxon>
        <taxon>Ancylostomatinae</taxon>
        <taxon>Ancylostoma</taxon>
    </lineage>
</organism>
<accession>A0A016V232</accession>
<gene>
    <name evidence="1" type="primary">Acey_s0021.g434</name>
    <name evidence="1" type="ORF">Y032_0021g434</name>
</gene>
<dbReference type="Proteomes" id="UP000024635">
    <property type="component" value="Unassembled WGS sequence"/>
</dbReference>